<organism evidence="3 4">
    <name type="scientific">Sutcliffiella cohnii</name>
    <dbReference type="NCBI Taxonomy" id="33932"/>
    <lineage>
        <taxon>Bacteria</taxon>
        <taxon>Bacillati</taxon>
        <taxon>Bacillota</taxon>
        <taxon>Bacilli</taxon>
        <taxon>Bacillales</taxon>
        <taxon>Bacillaceae</taxon>
        <taxon>Sutcliffiella</taxon>
    </lineage>
</organism>
<feature type="region of interest" description="Disordered" evidence="1">
    <location>
        <begin position="119"/>
        <end position="139"/>
    </location>
</feature>
<dbReference type="NCBIfam" id="TIGR02830">
    <property type="entry name" value="spore_III_AG"/>
    <property type="match status" value="1"/>
</dbReference>
<dbReference type="EMBL" id="CP018866">
    <property type="protein sequence ID" value="AST94362.1"/>
    <property type="molecule type" value="Genomic_DNA"/>
</dbReference>
<evidence type="ECO:0000313" key="3">
    <source>
        <dbReference type="EMBL" id="AST94362.1"/>
    </source>
</evidence>
<keyword evidence="2" id="KW-0812">Transmembrane</keyword>
<gene>
    <name evidence="3" type="ORF">BC6307_14690</name>
</gene>
<dbReference type="InterPro" id="IPR014195">
    <property type="entry name" value="Spore_III_AG"/>
</dbReference>
<evidence type="ECO:0000256" key="1">
    <source>
        <dbReference type="SAM" id="MobiDB-lite"/>
    </source>
</evidence>
<reference evidence="3 4" key="1">
    <citation type="submission" date="2016-12" db="EMBL/GenBank/DDBJ databases">
        <title>The whole genome sequencing and assembly of Bacillus cohnii DSM 6307T strain.</title>
        <authorList>
            <person name="Lee Y.-J."/>
            <person name="Yi H."/>
            <person name="Bahn Y.-S."/>
            <person name="Kim J.F."/>
            <person name="Lee D.-W."/>
        </authorList>
    </citation>
    <scope>NUCLEOTIDE SEQUENCE [LARGE SCALE GENOMIC DNA]</scope>
    <source>
        <strain evidence="3 4">DSM 6307</strain>
    </source>
</reference>
<dbReference type="Proteomes" id="UP000215224">
    <property type="component" value="Chromosome"/>
</dbReference>
<keyword evidence="2" id="KW-1133">Transmembrane helix</keyword>
<protein>
    <submittedName>
        <fullName evidence="3">Stage III sporulation protein AG</fullName>
    </submittedName>
</protein>
<feature type="region of interest" description="Disordered" evidence="1">
    <location>
        <begin position="50"/>
        <end position="76"/>
    </location>
</feature>
<name>A0A223KY17_9BACI</name>
<accession>A0A223KY17</accession>
<dbReference type="STRING" id="1314751.GCA_001591425_03251"/>
<feature type="transmembrane region" description="Helical" evidence="2">
    <location>
        <begin position="20"/>
        <end position="39"/>
    </location>
</feature>
<proteinExistence type="predicted"/>
<feature type="compositionally biased region" description="Basic and acidic residues" evidence="1">
    <location>
        <begin position="126"/>
        <end position="139"/>
    </location>
</feature>
<sequence length="214" mass="23666">MPWLKGLLSSGDKKSTKFQYMLVVLTIGVGLMLFSNLFFGESNLTANPSVPTLGSVENENDNEQPAFSQKNTENTPMTISDYERHYENQLKEAIEAMQGVEEATVVVNVDASELKVLQTNKSTHNQKTEETDRDGGKRNVEDVSKDEQVVITRSGNDEQPIIIETKKPPIRGVLIVAQGAESITIKQMIVEAVTRVLDVPQHKVAVVPKKTKGE</sequence>
<evidence type="ECO:0000313" key="4">
    <source>
        <dbReference type="Proteomes" id="UP000215224"/>
    </source>
</evidence>
<dbReference type="AlphaFoldDB" id="A0A223KY17"/>
<dbReference type="KEGG" id="bcoh:BC6307_14690"/>
<evidence type="ECO:0000256" key="2">
    <source>
        <dbReference type="SAM" id="Phobius"/>
    </source>
</evidence>
<keyword evidence="4" id="KW-1185">Reference proteome</keyword>
<keyword evidence="2" id="KW-0472">Membrane</keyword>